<dbReference type="OrthoDB" id="5951542at2759"/>
<dbReference type="InterPro" id="IPR003877">
    <property type="entry name" value="SPRY_dom"/>
</dbReference>
<reference evidence="2 3" key="2">
    <citation type="journal article" date="2021" name="Genomics">
        <title>High-quality reference genome for Clonorchis sinensis.</title>
        <authorList>
            <person name="Young N.D."/>
            <person name="Stroehlein A.J."/>
            <person name="Kinkar L."/>
            <person name="Wang T."/>
            <person name="Sohn W.M."/>
            <person name="Chang B.C.H."/>
            <person name="Kaur P."/>
            <person name="Weisz D."/>
            <person name="Dudchenko O."/>
            <person name="Aiden E.L."/>
            <person name="Korhonen P.K."/>
            <person name="Gasser R.B."/>
        </authorList>
    </citation>
    <scope>NUCLEOTIDE SEQUENCE [LARGE SCALE GENOMIC DNA]</scope>
    <source>
        <strain evidence="2">Cs-k2</strain>
    </source>
</reference>
<gene>
    <name evidence="2" type="ORF">CSKR_111368</name>
</gene>
<organism evidence="2 3">
    <name type="scientific">Clonorchis sinensis</name>
    <name type="common">Chinese liver fluke</name>
    <dbReference type="NCBI Taxonomy" id="79923"/>
    <lineage>
        <taxon>Eukaryota</taxon>
        <taxon>Metazoa</taxon>
        <taxon>Spiralia</taxon>
        <taxon>Lophotrochozoa</taxon>
        <taxon>Platyhelminthes</taxon>
        <taxon>Trematoda</taxon>
        <taxon>Digenea</taxon>
        <taxon>Opisthorchiida</taxon>
        <taxon>Opisthorchiata</taxon>
        <taxon>Opisthorchiidae</taxon>
        <taxon>Clonorchis</taxon>
    </lineage>
</organism>
<dbReference type="Pfam" id="PF00622">
    <property type="entry name" value="SPRY"/>
    <property type="match status" value="1"/>
</dbReference>
<reference evidence="2 3" key="1">
    <citation type="journal article" date="2018" name="Biotechnol. Adv.">
        <title>Improved genomic resources and new bioinformatic workflow for the carcinogenic parasite Clonorchis sinensis: Biotechnological implications.</title>
        <authorList>
            <person name="Wang D."/>
            <person name="Korhonen P.K."/>
            <person name="Gasser R.B."/>
            <person name="Young N.D."/>
        </authorList>
    </citation>
    <scope>NUCLEOTIDE SEQUENCE [LARGE SCALE GENOMIC DNA]</scope>
    <source>
        <strain evidence="2">Cs-k2</strain>
    </source>
</reference>
<sequence length="354" mass="39649">MHSVRQFCVHCGRTSAADRFTEYQWILPCRCHEEPGVSLDWQWFVPNEATQVAKLSESAALVTFHPLNSQGTAIVRGTVALSGELHYWEVKVVSPTYGTDMMVGVGLVGADFNYYAPRYFSALGRMNIASWGLSYRGDVVHCGQRENHNLLAFNRGSIVGCFLDLWHGKLQFFVDGKTHGYSKLLNLPRGAFYPMVCSTASRSGFRLIRTKTFDMSLQLLACRAIRDNRLLPLLRLLPSRLRDFLTTQLPWAMYLTTPIEDDFGTCSAPCTNSQDIGITMARYHRSSNTSGGRATSCLSDPLLWTTFSRPDVRSVVQGSPRLVYQLVPVSPLSRPFCCCDRIVEGATVREPGLR</sequence>
<dbReference type="GO" id="GO:0019005">
    <property type="term" value="C:SCF ubiquitin ligase complex"/>
    <property type="evidence" value="ECO:0007669"/>
    <property type="project" value="TreeGrafter"/>
</dbReference>
<dbReference type="InterPro" id="IPR013320">
    <property type="entry name" value="ConA-like_dom_sf"/>
</dbReference>
<evidence type="ECO:0000259" key="1">
    <source>
        <dbReference type="PROSITE" id="PS50188"/>
    </source>
</evidence>
<dbReference type="GO" id="GO:0043161">
    <property type="term" value="P:proteasome-mediated ubiquitin-dependent protein catabolic process"/>
    <property type="evidence" value="ECO:0007669"/>
    <property type="project" value="TreeGrafter"/>
</dbReference>
<dbReference type="InterPro" id="IPR050672">
    <property type="entry name" value="FBXO45-Fsn/SPSB_families"/>
</dbReference>
<dbReference type="PANTHER" id="PTHR12245">
    <property type="entry name" value="SPRY DOMAIN CONTAINING SOCS BOX PROTEIN"/>
    <property type="match status" value="1"/>
</dbReference>
<dbReference type="SUPFAM" id="SSF49899">
    <property type="entry name" value="Concanavalin A-like lectins/glucanases"/>
    <property type="match status" value="1"/>
</dbReference>
<dbReference type="Proteomes" id="UP000286415">
    <property type="component" value="Unassembled WGS sequence"/>
</dbReference>
<dbReference type="PROSITE" id="PS50188">
    <property type="entry name" value="B302_SPRY"/>
    <property type="match status" value="1"/>
</dbReference>
<comment type="caution">
    <text evidence="2">The sequence shown here is derived from an EMBL/GenBank/DDBJ whole genome shotgun (WGS) entry which is preliminary data.</text>
</comment>
<dbReference type="AlphaFoldDB" id="A0A8T1M099"/>
<keyword evidence="3" id="KW-1185">Reference proteome</keyword>
<name>A0A8T1M099_CLOSI</name>
<evidence type="ECO:0000313" key="3">
    <source>
        <dbReference type="Proteomes" id="UP000286415"/>
    </source>
</evidence>
<accession>A0A8T1M099</accession>
<dbReference type="PANTHER" id="PTHR12245:SF5">
    <property type="entry name" value="SPRY DOMAIN-CONTAINING SOCS BOX PROTEIN 3"/>
    <property type="match status" value="1"/>
</dbReference>
<dbReference type="InterPro" id="IPR001870">
    <property type="entry name" value="B30.2/SPRY"/>
</dbReference>
<dbReference type="EMBL" id="NIRI02000056">
    <property type="protein sequence ID" value="KAG5442777.1"/>
    <property type="molecule type" value="Genomic_DNA"/>
</dbReference>
<protein>
    <submittedName>
        <fullName evidence="2">SPRY domain-containing SOCS box protein 3</fullName>
    </submittedName>
</protein>
<dbReference type="Gene3D" id="2.60.120.920">
    <property type="match status" value="1"/>
</dbReference>
<evidence type="ECO:0000313" key="2">
    <source>
        <dbReference type="EMBL" id="KAG5442777.1"/>
    </source>
</evidence>
<dbReference type="InterPro" id="IPR043136">
    <property type="entry name" value="B30.2/SPRY_sf"/>
</dbReference>
<feature type="domain" description="B30.2/SPRY" evidence="1">
    <location>
        <begin position="19"/>
        <end position="214"/>
    </location>
</feature>
<proteinExistence type="predicted"/>